<reference evidence="1" key="2">
    <citation type="submission" date="2021-04" db="EMBL/GenBank/DDBJ databases">
        <authorList>
            <person name="Gilroy R."/>
        </authorList>
    </citation>
    <scope>NUCLEOTIDE SEQUENCE</scope>
    <source>
        <strain evidence="1">USASDec5-558</strain>
    </source>
</reference>
<sequence length="62" mass="6701">INIARKELGDDWLKELVGRYRGCLVNTPVVLNTTRKSPLQTALTLSGCVAMEIEAATSIGGR</sequence>
<protein>
    <submittedName>
        <fullName evidence="1">Uncharacterized protein</fullName>
    </submittedName>
</protein>
<proteinExistence type="predicted"/>
<dbReference type="Proteomes" id="UP000886829">
    <property type="component" value="Unassembled WGS sequence"/>
</dbReference>
<name>A0A9D1WDM3_9GAMM</name>
<gene>
    <name evidence="1" type="ORF">H9850_05650</name>
</gene>
<accession>A0A9D1WDM3</accession>
<evidence type="ECO:0000313" key="2">
    <source>
        <dbReference type="Proteomes" id="UP000886829"/>
    </source>
</evidence>
<comment type="caution">
    <text evidence="1">The sequence shown here is derived from an EMBL/GenBank/DDBJ whole genome shotgun (WGS) entry which is preliminary data.</text>
</comment>
<evidence type="ECO:0000313" key="1">
    <source>
        <dbReference type="EMBL" id="HIX56937.1"/>
    </source>
</evidence>
<feature type="non-terminal residue" evidence="1">
    <location>
        <position position="1"/>
    </location>
</feature>
<dbReference type="EMBL" id="DXEV01000107">
    <property type="protein sequence ID" value="HIX56937.1"/>
    <property type="molecule type" value="Genomic_DNA"/>
</dbReference>
<dbReference type="AlphaFoldDB" id="A0A9D1WDM3"/>
<reference evidence="1" key="1">
    <citation type="journal article" date="2021" name="PeerJ">
        <title>Extensive microbial diversity within the chicken gut microbiome revealed by metagenomics and culture.</title>
        <authorList>
            <person name="Gilroy R."/>
            <person name="Ravi A."/>
            <person name="Getino M."/>
            <person name="Pursley I."/>
            <person name="Horton D.L."/>
            <person name="Alikhan N.F."/>
            <person name="Baker D."/>
            <person name="Gharbi K."/>
            <person name="Hall N."/>
            <person name="Watson M."/>
            <person name="Adriaenssens E.M."/>
            <person name="Foster-Nyarko E."/>
            <person name="Jarju S."/>
            <person name="Secka A."/>
            <person name="Antonio M."/>
            <person name="Oren A."/>
            <person name="Chaudhuri R.R."/>
            <person name="La Ragione R."/>
            <person name="Hildebrand F."/>
            <person name="Pallen M.J."/>
        </authorList>
    </citation>
    <scope>NUCLEOTIDE SEQUENCE</scope>
    <source>
        <strain evidence="1">USASDec5-558</strain>
    </source>
</reference>
<organism evidence="1 2">
    <name type="scientific">Candidatus Anaerobiospirillum pullistercoris</name>
    <dbReference type="NCBI Taxonomy" id="2838452"/>
    <lineage>
        <taxon>Bacteria</taxon>
        <taxon>Pseudomonadati</taxon>
        <taxon>Pseudomonadota</taxon>
        <taxon>Gammaproteobacteria</taxon>
        <taxon>Aeromonadales</taxon>
        <taxon>Succinivibrionaceae</taxon>
        <taxon>Anaerobiospirillum</taxon>
    </lineage>
</organism>